<evidence type="ECO:0000313" key="3">
    <source>
        <dbReference type="EMBL" id="SCL65092.1"/>
    </source>
</evidence>
<keyword evidence="4" id="KW-1185">Reference proteome</keyword>
<evidence type="ECO:0000256" key="1">
    <source>
        <dbReference type="SAM" id="MobiDB-lite"/>
    </source>
</evidence>
<evidence type="ECO:0000313" key="4">
    <source>
        <dbReference type="Proteomes" id="UP000198937"/>
    </source>
</evidence>
<protein>
    <recommendedName>
        <fullName evidence="5">Ig-like domain-containing protein</fullName>
    </recommendedName>
</protein>
<dbReference type="EMBL" id="FMIA01000002">
    <property type="protein sequence ID" value="SCL65092.1"/>
    <property type="molecule type" value="Genomic_DNA"/>
</dbReference>
<reference evidence="4" key="1">
    <citation type="submission" date="2016-06" db="EMBL/GenBank/DDBJ databases">
        <authorList>
            <person name="Varghese N."/>
            <person name="Submissions Spin"/>
        </authorList>
    </citation>
    <scope>NUCLEOTIDE SEQUENCE [LARGE SCALE GENOMIC DNA]</scope>
    <source>
        <strain evidence="4">DSM 45577</strain>
    </source>
</reference>
<keyword evidence="2" id="KW-0472">Membrane</keyword>
<sequence>MTQPPSGGSTPQHAAATGGRQPAATGQPTRAARSPRSRRGLVVVSVVLVATLLLCGGGGAAAFFALRNAENGEGAEEPAVAVESFLSAVYQDRDPAQAAELVCSDARDDEKIAAKVAEVQAYAARYRNPRFRWSSPSVDSQNGERATVSTKLTMTTADEKVAEQNLRFTVVRKAGWWVCEVG</sequence>
<dbReference type="RefSeq" id="WP_229688678.1">
    <property type="nucleotide sequence ID" value="NZ_BMMJ01000023.1"/>
</dbReference>
<gene>
    <name evidence="3" type="ORF">GA0070617_5652</name>
</gene>
<dbReference type="STRING" id="683228.GA0070617_5652"/>
<keyword evidence="2" id="KW-1133">Transmembrane helix</keyword>
<accession>A0A1C6VFI4</accession>
<name>A0A1C6VFI4_9ACTN</name>
<feature type="compositionally biased region" description="Polar residues" evidence="1">
    <location>
        <begin position="1"/>
        <end position="12"/>
    </location>
</feature>
<organism evidence="3 4">
    <name type="scientific">Micromonospora yangpuensis</name>
    <dbReference type="NCBI Taxonomy" id="683228"/>
    <lineage>
        <taxon>Bacteria</taxon>
        <taxon>Bacillati</taxon>
        <taxon>Actinomycetota</taxon>
        <taxon>Actinomycetes</taxon>
        <taxon>Micromonosporales</taxon>
        <taxon>Micromonosporaceae</taxon>
        <taxon>Micromonospora</taxon>
    </lineage>
</organism>
<feature type="region of interest" description="Disordered" evidence="1">
    <location>
        <begin position="1"/>
        <end position="36"/>
    </location>
</feature>
<evidence type="ECO:0008006" key="5">
    <source>
        <dbReference type="Google" id="ProtNLM"/>
    </source>
</evidence>
<proteinExistence type="predicted"/>
<dbReference type="AlphaFoldDB" id="A0A1C6VFI4"/>
<evidence type="ECO:0000256" key="2">
    <source>
        <dbReference type="SAM" id="Phobius"/>
    </source>
</evidence>
<feature type="transmembrane region" description="Helical" evidence="2">
    <location>
        <begin position="40"/>
        <end position="66"/>
    </location>
</feature>
<dbReference type="Proteomes" id="UP000198937">
    <property type="component" value="Unassembled WGS sequence"/>
</dbReference>
<keyword evidence="2" id="KW-0812">Transmembrane</keyword>